<dbReference type="InterPro" id="IPR006153">
    <property type="entry name" value="Cation/H_exchanger_TM"/>
</dbReference>
<evidence type="ECO:0000256" key="1">
    <source>
        <dbReference type="ARBA" id="ARBA00004141"/>
    </source>
</evidence>
<dbReference type="PANTHER" id="PTHR10110">
    <property type="entry name" value="SODIUM/HYDROGEN EXCHANGER"/>
    <property type="match status" value="1"/>
</dbReference>
<proteinExistence type="predicted"/>
<feature type="transmembrane region" description="Helical" evidence="10">
    <location>
        <begin position="108"/>
        <end position="137"/>
    </location>
</feature>
<dbReference type="Pfam" id="PF00999">
    <property type="entry name" value="Na_H_Exchanger"/>
    <property type="match status" value="1"/>
</dbReference>
<name>A0A9W6YHI3_9STRA</name>
<evidence type="ECO:0000256" key="7">
    <source>
        <dbReference type="ARBA" id="ARBA00023136"/>
    </source>
</evidence>
<evidence type="ECO:0000256" key="9">
    <source>
        <dbReference type="SAM" id="MobiDB-lite"/>
    </source>
</evidence>
<dbReference type="Gene3D" id="6.10.140.1330">
    <property type="match status" value="1"/>
</dbReference>
<feature type="transmembrane region" description="Helical" evidence="10">
    <location>
        <begin position="36"/>
        <end position="55"/>
    </location>
</feature>
<keyword evidence="4 10" id="KW-1133">Transmembrane helix</keyword>
<protein>
    <submittedName>
        <fullName evidence="12">Unnamed protein product</fullName>
    </submittedName>
</protein>
<evidence type="ECO:0000313" key="13">
    <source>
        <dbReference type="Proteomes" id="UP001165083"/>
    </source>
</evidence>
<dbReference type="GO" id="GO:0015385">
    <property type="term" value="F:sodium:proton antiporter activity"/>
    <property type="evidence" value="ECO:0007669"/>
    <property type="project" value="InterPro"/>
</dbReference>
<keyword evidence="6" id="KW-0406">Ion transport</keyword>
<dbReference type="GO" id="GO:0005886">
    <property type="term" value="C:plasma membrane"/>
    <property type="evidence" value="ECO:0007669"/>
    <property type="project" value="TreeGrafter"/>
</dbReference>
<feature type="domain" description="Cation/H+ exchanger transmembrane" evidence="11">
    <location>
        <begin position="2"/>
        <end position="301"/>
    </location>
</feature>
<keyword evidence="3 10" id="KW-0812">Transmembrane</keyword>
<evidence type="ECO:0000256" key="2">
    <source>
        <dbReference type="ARBA" id="ARBA00022448"/>
    </source>
</evidence>
<evidence type="ECO:0000256" key="10">
    <source>
        <dbReference type="SAM" id="Phobius"/>
    </source>
</evidence>
<feature type="transmembrane region" description="Helical" evidence="10">
    <location>
        <begin position="271"/>
        <end position="292"/>
    </location>
</feature>
<feature type="transmembrane region" description="Helical" evidence="10">
    <location>
        <begin position="6"/>
        <end position="24"/>
    </location>
</feature>
<keyword evidence="5" id="KW-0915">Sodium</keyword>
<gene>
    <name evidence="12" type="ORF">Plil01_001761200</name>
</gene>
<evidence type="ECO:0000256" key="5">
    <source>
        <dbReference type="ARBA" id="ARBA00023053"/>
    </source>
</evidence>
<dbReference type="GO" id="GO:0015386">
    <property type="term" value="F:potassium:proton antiporter activity"/>
    <property type="evidence" value="ECO:0007669"/>
    <property type="project" value="TreeGrafter"/>
</dbReference>
<feature type="transmembrane region" description="Helical" evidence="10">
    <location>
        <begin position="203"/>
        <end position="226"/>
    </location>
</feature>
<feature type="transmembrane region" description="Helical" evidence="10">
    <location>
        <begin position="157"/>
        <end position="183"/>
    </location>
</feature>
<keyword evidence="2" id="KW-0813">Transport</keyword>
<keyword evidence="7 10" id="KW-0472">Membrane</keyword>
<feature type="transmembrane region" description="Helical" evidence="10">
    <location>
        <begin position="77"/>
        <end position="96"/>
    </location>
</feature>
<dbReference type="AlphaFoldDB" id="A0A9W6YHI3"/>
<evidence type="ECO:0000256" key="3">
    <source>
        <dbReference type="ARBA" id="ARBA00022692"/>
    </source>
</evidence>
<organism evidence="12 13">
    <name type="scientific">Phytophthora lilii</name>
    <dbReference type="NCBI Taxonomy" id="2077276"/>
    <lineage>
        <taxon>Eukaryota</taxon>
        <taxon>Sar</taxon>
        <taxon>Stramenopiles</taxon>
        <taxon>Oomycota</taxon>
        <taxon>Peronosporomycetes</taxon>
        <taxon>Peronosporales</taxon>
        <taxon>Peronosporaceae</taxon>
        <taxon>Phytophthora</taxon>
    </lineage>
</organism>
<dbReference type="GO" id="GO:0098719">
    <property type="term" value="P:sodium ion import across plasma membrane"/>
    <property type="evidence" value="ECO:0007669"/>
    <property type="project" value="TreeGrafter"/>
</dbReference>
<evidence type="ECO:0000256" key="8">
    <source>
        <dbReference type="ARBA" id="ARBA00023201"/>
    </source>
</evidence>
<feature type="region of interest" description="Disordered" evidence="9">
    <location>
        <begin position="342"/>
        <end position="415"/>
    </location>
</feature>
<evidence type="ECO:0000259" key="11">
    <source>
        <dbReference type="Pfam" id="PF00999"/>
    </source>
</evidence>
<sequence length="415" mass="45348">MLLAIVGTLIATFITGGILIWLGDTGLITKLTAAEAYLYGALISAVDPVATLSVFKKNGVPPLLFNLVFGESMLNDGVGELACVPIVSFTLFQGLIRNGIADVTLNNAGLIIIKVFGIGFGSVGLAAVVCFTSAFLLKQADPVLQQYPSYEISIVLLSAYLSYVIADLVGMSGIVALFFSGVLMSHYHLYNIADESATALRHLLTTSSFMAENFVFIYMGMSVVAYSGYFTWDWGFILVNMVACLVGRMLNTFPMCMLANLCRSEDNKIPWSYMVVIWFAGLRGAIAFALALNGAHERLLSDDEEHDADTSFRPIDRSMPRRNISGFHGVWERIDEKYLKPLFGGRPRDQQHQSESTSAELKRRAMGPSANISPRNHSRKEKQSPKLSSPKTPSSPVPHMSLAEVAENHDAAENV</sequence>
<keyword evidence="8" id="KW-0739">Sodium transport</keyword>
<comment type="subcellular location">
    <subcellularLocation>
        <location evidence="1">Membrane</location>
        <topology evidence="1">Multi-pass membrane protein</topology>
    </subcellularLocation>
</comment>
<feature type="compositionally biased region" description="Basic and acidic residues" evidence="9">
    <location>
        <begin position="406"/>
        <end position="415"/>
    </location>
</feature>
<feature type="compositionally biased region" description="Low complexity" evidence="9">
    <location>
        <begin position="385"/>
        <end position="398"/>
    </location>
</feature>
<dbReference type="OrthoDB" id="196264at2759"/>
<dbReference type="EMBL" id="BSXW01012435">
    <property type="protein sequence ID" value="GMF64857.1"/>
    <property type="molecule type" value="Genomic_DNA"/>
</dbReference>
<evidence type="ECO:0000313" key="12">
    <source>
        <dbReference type="EMBL" id="GMF64857.1"/>
    </source>
</evidence>
<evidence type="ECO:0000256" key="6">
    <source>
        <dbReference type="ARBA" id="ARBA00023065"/>
    </source>
</evidence>
<comment type="caution">
    <text evidence="12">The sequence shown here is derived from an EMBL/GenBank/DDBJ whole genome shotgun (WGS) entry which is preliminary data.</text>
</comment>
<dbReference type="PANTHER" id="PTHR10110:SF187">
    <property type="entry name" value="SODIUM_HYDROGEN EXCHANGER"/>
    <property type="match status" value="1"/>
</dbReference>
<evidence type="ECO:0000256" key="4">
    <source>
        <dbReference type="ARBA" id="ARBA00022989"/>
    </source>
</evidence>
<keyword evidence="13" id="KW-1185">Reference proteome</keyword>
<feature type="transmembrane region" description="Helical" evidence="10">
    <location>
        <begin position="232"/>
        <end position="250"/>
    </location>
</feature>
<dbReference type="GO" id="GO:0051453">
    <property type="term" value="P:regulation of intracellular pH"/>
    <property type="evidence" value="ECO:0007669"/>
    <property type="project" value="TreeGrafter"/>
</dbReference>
<dbReference type="InterPro" id="IPR018422">
    <property type="entry name" value="Cation/H_exchanger_CPA1"/>
</dbReference>
<accession>A0A9W6YHI3</accession>
<reference evidence="12" key="1">
    <citation type="submission" date="2023-04" db="EMBL/GenBank/DDBJ databases">
        <title>Phytophthora lilii NBRC 32176.</title>
        <authorList>
            <person name="Ichikawa N."/>
            <person name="Sato H."/>
            <person name="Tonouchi N."/>
        </authorList>
    </citation>
    <scope>NUCLEOTIDE SEQUENCE</scope>
    <source>
        <strain evidence="12">NBRC 32176</strain>
    </source>
</reference>
<dbReference type="Proteomes" id="UP001165083">
    <property type="component" value="Unassembled WGS sequence"/>
</dbReference>